<feature type="binding site" evidence="10">
    <location>
        <begin position="8"/>
        <end position="13"/>
    </location>
    <ligand>
        <name>substrate</name>
    </ligand>
</feature>
<evidence type="ECO:0000313" key="13">
    <source>
        <dbReference type="Proteomes" id="UP000031561"/>
    </source>
</evidence>
<dbReference type="HAMAP" id="MF_01405">
    <property type="entry name" value="Non_canon_purine_NTPase"/>
    <property type="match status" value="1"/>
</dbReference>
<evidence type="ECO:0000256" key="5">
    <source>
        <dbReference type="ARBA" id="ARBA00022801"/>
    </source>
</evidence>
<organism evidence="12 13">
    <name type="scientific">Lyngbya confervoides BDU141951</name>
    <dbReference type="NCBI Taxonomy" id="1574623"/>
    <lineage>
        <taxon>Bacteria</taxon>
        <taxon>Bacillati</taxon>
        <taxon>Cyanobacteriota</taxon>
        <taxon>Cyanophyceae</taxon>
        <taxon>Oscillatoriophycideae</taxon>
        <taxon>Oscillatoriales</taxon>
        <taxon>Microcoleaceae</taxon>
        <taxon>Lyngbya</taxon>
    </lineage>
</organism>
<feature type="active site" description="Proton acceptor" evidence="10">
    <location>
        <position position="67"/>
    </location>
</feature>
<proteinExistence type="inferred from homology"/>
<comment type="subunit">
    <text evidence="2 10">Homodimer.</text>
</comment>
<evidence type="ECO:0000256" key="8">
    <source>
        <dbReference type="ARBA" id="ARBA00051875"/>
    </source>
</evidence>
<keyword evidence="5 10" id="KW-0378">Hydrolase</keyword>
<dbReference type="GO" id="GO:0000166">
    <property type="term" value="F:nucleotide binding"/>
    <property type="evidence" value="ECO:0007669"/>
    <property type="project" value="UniProtKB-KW"/>
</dbReference>
<comment type="function">
    <text evidence="10">Pyrophosphatase that catalyzes the hydrolysis of nucleoside triphosphates to their monophosphate derivatives, with a high preference for the non-canonical purine nucleotides XTP (xanthosine triphosphate), dITP (deoxyinosine triphosphate) and ITP. Seems to function as a house-cleaning enzyme that removes non-canonical purine nucleotides from the nucleotide pool, thus preventing their incorporation into DNA/RNA and avoiding chromosomal lesions.</text>
</comment>
<dbReference type="FunFam" id="3.90.950.10:FF:000001">
    <property type="entry name" value="dITP/XTP pyrophosphatase"/>
    <property type="match status" value="1"/>
</dbReference>
<reference evidence="12 13" key="1">
    <citation type="journal article" date="2015" name="Genome Announc.">
        <title>Draft Genome Sequence of Filamentous Marine Cyanobacterium Lyngbya confervoides Strain BDU141951.</title>
        <authorList>
            <person name="Chandrababunaidu M.M."/>
            <person name="Sen D."/>
            <person name="Tripathy S."/>
        </authorList>
    </citation>
    <scope>NUCLEOTIDE SEQUENCE [LARGE SCALE GENOMIC DNA]</scope>
    <source>
        <strain evidence="12 13">BDU141951</strain>
    </source>
</reference>
<dbReference type="GO" id="GO:0046872">
    <property type="term" value="F:metal ion binding"/>
    <property type="evidence" value="ECO:0007669"/>
    <property type="project" value="UniProtKB-KW"/>
</dbReference>
<dbReference type="NCBIfam" id="TIGR00042">
    <property type="entry name" value="RdgB/HAM1 family non-canonical purine NTP pyrophosphatase"/>
    <property type="match status" value="1"/>
</dbReference>
<comment type="catalytic activity">
    <reaction evidence="9 10">
        <text>XTP + H2O = XMP + diphosphate + H(+)</text>
        <dbReference type="Rhea" id="RHEA:28610"/>
        <dbReference type="ChEBI" id="CHEBI:15377"/>
        <dbReference type="ChEBI" id="CHEBI:15378"/>
        <dbReference type="ChEBI" id="CHEBI:33019"/>
        <dbReference type="ChEBI" id="CHEBI:57464"/>
        <dbReference type="ChEBI" id="CHEBI:61314"/>
        <dbReference type="EC" id="3.6.1.66"/>
    </reaction>
</comment>
<comment type="catalytic activity">
    <reaction evidence="10">
        <text>ITP + H2O = IMP + diphosphate + H(+)</text>
        <dbReference type="Rhea" id="RHEA:29399"/>
        <dbReference type="ChEBI" id="CHEBI:15377"/>
        <dbReference type="ChEBI" id="CHEBI:15378"/>
        <dbReference type="ChEBI" id="CHEBI:33019"/>
        <dbReference type="ChEBI" id="CHEBI:58053"/>
        <dbReference type="ChEBI" id="CHEBI:61402"/>
        <dbReference type="EC" id="3.6.1.66"/>
    </reaction>
</comment>
<feature type="binding site" evidence="10">
    <location>
        <begin position="174"/>
        <end position="175"/>
    </location>
    <ligand>
        <name>substrate</name>
    </ligand>
</feature>
<evidence type="ECO:0000256" key="9">
    <source>
        <dbReference type="ARBA" id="ARBA00052017"/>
    </source>
</evidence>
<feature type="binding site" evidence="10">
    <location>
        <begin position="146"/>
        <end position="149"/>
    </location>
    <ligand>
        <name>substrate</name>
    </ligand>
</feature>
<evidence type="ECO:0000256" key="10">
    <source>
        <dbReference type="HAMAP-Rule" id="MF_01405"/>
    </source>
</evidence>
<dbReference type="GO" id="GO:0036222">
    <property type="term" value="F:XTP diphosphatase activity"/>
    <property type="evidence" value="ECO:0007669"/>
    <property type="project" value="UniProtKB-UniRule"/>
</dbReference>
<dbReference type="GO" id="GO:0036220">
    <property type="term" value="F:ITP diphosphatase activity"/>
    <property type="evidence" value="ECO:0007669"/>
    <property type="project" value="UniProtKB-UniRule"/>
</dbReference>
<evidence type="ECO:0000256" key="7">
    <source>
        <dbReference type="ARBA" id="ARBA00023080"/>
    </source>
</evidence>
<sequence>MRTLVVATQNPGKLAELQQLLGQTQFQLQPMPPELEIAETGATFQENAILKARQTAQYTGHWAIADDSGLAIEALDGAPGIYSARYAETAQARIDRVLRELKGQSNRRAQFVCHMAVAQPDGQIVAEAEGICPGEILEACVGAGGFGYDPIFWVPSQQQTFAQMGSDLKHEIGHRGLALQQLMPQLQHL</sequence>
<dbReference type="Gene3D" id="3.90.950.10">
    <property type="match status" value="1"/>
</dbReference>
<evidence type="ECO:0000256" key="4">
    <source>
        <dbReference type="ARBA" id="ARBA00022741"/>
    </source>
</evidence>
<dbReference type="SUPFAM" id="SSF52972">
    <property type="entry name" value="ITPase-like"/>
    <property type="match status" value="1"/>
</dbReference>
<name>A0ABD4T4L5_9CYAN</name>
<feature type="binding site" evidence="10">
    <location>
        <position position="68"/>
    </location>
    <ligand>
        <name>substrate</name>
    </ligand>
</feature>
<dbReference type="GO" id="GO:0009117">
    <property type="term" value="P:nucleotide metabolic process"/>
    <property type="evidence" value="ECO:0007669"/>
    <property type="project" value="UniProtKB-KW"/>
</dbReference>
<dbReference type="PANTHER" id="PTHR11067">
    <property type="entry name" value="INOSINE TRIPHOSPHATE PYROPHOSPHATASE/HAM1 PROTEIN"/>
    <property type="match status" value="1"/>
</dbReference>
<dbReference type="PANTHER" id="PTHR11067:SF9">
    <property type="entry name" value="INOSINE TRIPHOSPHATE PYROPHOSPHATASE"/>
    <property type="match status" value="1"/>
</dbReference>
<dbReference type="InterPro" id="IPR020922">
    <property type="entry name" value="dITP/XTP_pyrophosphatase"/>
</dbReference>
<evidence type="ECO:0000256" key="11">
    <source>
        <dbReference type="RuleBase" id="RU003781"/>
    </source>
</evidence>
<protein>
    <recommendedName>
        <fullName evidence="10">dITP/XTP pyrophosphatase</fullName>
        <ecNumber evidence="10">3.6.1.66</ecNumber>
    </recommendedName>
    <alternativeName>
        <fullName evidence="10">Non-canonical purine NTP pyrophosphatase</fullName>
    </alternativeName>
    <alternativeName>
        <fullName evidence="10">Non-standard purine NTP pyrophosphatase</fullName>
    </alternativeName>
    <alternativeName>
        <fullName evidence="10">Nucleoside-triphosphate diphosphatase</fullName>
    </alternativeName>
    <alternativeName>
        <fullName evidence="10">Nucleoside-triphosphate pyrophosphatase</fullName>
        <shortName evidence="10">NTPase</shortName>
    </alternativeName>
</protein>
<dbReference type="RefSeq" id="WP_166282333.1">
    <property type="nucleotide sequence ID" value="NZ_JTHE03000063.1"/>
</dbReference>
<keyword evidence="4 10" id="KW-0547">Nucleotide-binding</keyword>
<evidence type="ECO:0000256" key="1">
    <source>
        <dbReference type="ARBA" id="ARBA00008023"/>
    </source>
</evidence>
<dbReference type="GO" id="GO:0009146">
    <property type="term" value="P:purine nucleoside triphosphate catabolic process"/>
    <property type="evidence" value="ECO:0007669"/>
    <property type="project" value="UniProtKB-UniRule"/>
</dbReference>
<evidence type="ECO:0000256" key="2">
    <source>
        <dbReference type="ARBA" id="ARBA00011738"/>
    </source>
</evidence>
<comment type="catalytic activity">
    <reaction evidence="8 10">
        <text>dITP + H2O = dIMP + diphosphate + H(+)</text>
        <dbReference type="Rhea" id="RHEA:28342"/>
        <dbReference type="ChEBI" id="CHEBI:15377"/>
        <dbReference type="ChEBI" id="CHEBI:15378"/>
        <dbReference type="ChEBI" id="CHEBI:33019"/>
        <dbReference type="ChEBI" id="CHEBI:61194"/>
        <dbReference type="ChEBI" id="CHEBI:61382"/>
        <dbReference type="EC" id="3.6.1.66"/>
    </reaction>
</comment>
<accession>A0ABD4T4L5</accession>
<dbReference type="Proteomes" id="UP000031561">
    <property type="component" value="Unassembled WGS sequence"/>
</dbReference>
<dbReference type="InterPro" id="IPR002637">
    <property type="entry name" value="RdgB/HAM1"/>
</dbReference>
<keyword evidence="6 10" id="KW-0460">Magnesium</keyword>
<dbReference type="EC" id="3.6.1.66" evidence="10"/>
<keyword evidence="7 10" id="KW-0546">Nucleotide metabolism</keyword>
<dbReference type="Pfam" id="PF01725">
    <property type="entry name" value="Ham1p_like"/>
    <property type="match status" value="1"/>
</dbReference>
<comment type="similarity">
    <text evidence="1 10 11">Belongs to the HAM1 NTPase family.</text>
</comment>
<evidence type="ECO:0000256" key="3">
    <source>
        <dbReference type="ARBA" id="ARBA00022723"/>
    </source>
</evidence>
<dbReference type="GO" id="GO:0035870">
    <property type="term" value="F:dITP diphosphatase activity"/>
    <property type="evidence" value="ECO:0007669"/>
    <property type="project" value="UniProtKB-UniRule"/>
</dbReference>
<dbReference type="CDD" id="cd00515">
    <property type="entry name" value="HAM1"/>
    <property type="match status" value="1"/>
</dbReference>
<evidence type="ECO:0000256" key="6">
    <source>
        <dbReference type="ARBA" id="ARBA00022842"/>
    </source>
</evidence>
<dbReference type="EMBL" id="JTHE03000063">
    <property type="protein sequence ID" value="MCM1983534.1"/>
    <property type="molecule type" value="Genomic_DNA"/>
</dbReference>
<evidence type="ECO:0000313" key="12">
    <source>
        <dbReference type="EMBL" id="MCM1983534.1"/>
    </source>
</evidence>
<feature type="binding site" evidence="10">
    <location>
        <position position="169"/>
    </location>
    <ligand>
        <name>substrate</name>
    </ligand>
</feature>
<dbReference type="AlphaFoldDB" id="A0ABD4T4L5"/>
<dbReference type="InterPro" id="IPR029001">
    <property type="entry name" value="ITPase-like_fam"/>
</dbReference>
<gene>
    <name evidence="12" type="primary">rdgB</name>
    <name evidence="12" type="ORF">QQ91_0011970</name>
</gene>
<keyword evidence="3 10" id="KW-0479">Metal-binding</keyword>
<keyword evidence="13" id="KW-1185">Reference proteome</keyword>
<comment type="caution">
    <text evidence="12">The sequence shown here is derived from an EMBL/GenBank/DDBJ whole genome shotgun (WGS) entry which is preliminary data.</text>
</comment>
<comment type="caution">
    <text evidence="10">Lacks conserved residue(s) required for the propagation of feature annotation.</text>
</comment>
<feature type="binding site" evidence="10">
    <location>
        <position position="67"/>
    </location>
    <ligand>
        <name>Mg(2+)</name>
        <dbReference type="ChEBI" id="CHEBI:18420"/>
    </ligand>
</feature>
<comment type="cofactor">
    <cofactor evidence="10">
        <name>Mg(2+)</name>
        <dbReference type="ChEBI" id="CHEBI:18420"/>
    </cofactor>
    <text evidence="10">Binds 1 Mg(2+) ion per subunit.</text>
</comment>